<organism evidence="3 4">
    <name type="scientific">Parthenolecanium corni</name>
    <dbReference type="NCBI Taxonomy" id="536013"/>
    <lineage>
        <taxon>Eukaryota</taxon>
        <taxon>Metazoa</taxon>
        <taxon>Ecdysozoa</taxon>
        <taxon>Arthropoda</taxon>
        <taxon>Hexapoda</taxon>
        <taxon>Insecta</taxon>
        <taxon>Pterygota</taxon>
        <taxon>Neoptera</taxon>
        <taxon>Paraneoptera</taxon>
        <taxon>Hemiptera</taxon>
        <taxon>Sternorrhyncha</taxon>
        <taxon>Coccoidea</taxon>
        <taxon>Coccidae</taxon>
        <taxon>Parthenolecanium</taxon>
    </lineage>
</organism>
<feature type="signal peptide" evidence="2">
    <location>
        <begin position="1"/>
        <end position="17"/>
    </location>
</feature>
<dbReference type="AlphaFoldDB" id="A0AAN9TN48"/>
<proteinExistence type="predicted"/>
<dbReference type="InterPro" id="IPR031959">
    <property type="entry name" value="DUF4779"/>
</dbReference>
<keyword evidence="2" id="KW-0732">Signal</keyword>
<feature type="compositionally biased region" description="Basic and acidic residues" evidence="1">
    <location>
        <begin position="367"/>
        <end position="421"/>
    </location>
</feature>
<feature type="chain" id="PRO_5042982546" evidence="2">
    <location>
        <begin position="18"/>
        <end position="437"/>
    </location>
</feature>
<evidence type="ECO:0000313" key="3">
    <source>
        <dbReference type="EMBL" id="KAK7576141.1"/>
    </source>
</evidence>
<feature type="region of interest" description="Disordered" evidence="1">
    <location>
        <begin position="105"/>
        <end position="437"/>
    </location>
</feature>
<reference evidence="3 4" key="1">
    <citation type="submission" date="2024-03" db="EMBL/GenBank/DDBJ databases">
        <title>Adaptation during the transition from Ophiocordyceps entomopathogen to insect associate is accompanied by gene loss and intensified selection.</title>
        <authorList>
            <person name="Ward C.M."/>
            <person name="Onetto C.A."/>
            <person name="Borneman A.R."/>
        </authorList>
    </citation>
    <scope>NUCLEOTIDE SEQUENCE [LARGE SCALE GENOMIC DNA]</scope>
    <source>
        <strain evidence="3">AWRI1</strain>
        <tissue evidence="3">Single Adult Female</tissue>
    </source>
</reference>
<feature type="compositionally biased region" description="Basic and acidic residues" evidence="1">
    <location>
        <begin position="215"/>
        <end position="297"/>
    </location>
</feature>
<evidence type="ECO:0000256" key="1">
    <source>
        <dbReference type="SAM" id="MobiDB-lite"/>
    </source>
</evidence>
<gene>
    <name evidence="3" type="ORF">V9T40_012427</name>
</gene>
<accession>A0AAN9TN48</accession>
<dbReference type="Pfam" id="PF16009">
    <property type="entry name" value="DUF4779"/>
    <property type="match status" value="1"/>
</dbReference>
<sequence>MLFGFGVFVLAIGSAQCVVRRYKMVNLHSLPPRFVEMPVDLQPAASNSMKQQNWPSETFLIKRNPLDLQAETSNVVWNLQPQETDLQPAASNVIEVNQLDTQSQPISSSFSVLETSGNSASGRRGSARRSKSLLSTDDDDGKSAKQQAAKEKPKAQLQQAKTAKAKTLPKSINEVIEGKPAQVAVSSKSSTKPSNDLKKSGSYVSGSLGDGFEEGYDKEKHFDKEGGKKYQEAHQSEAGKKAQQGYKKEEGFDKAADQKHGKEEKKVVISEKQDEKKGHVEQEEQFGKEFKGNHGEKGISVTKKGGHKKGSKKKGFHKVHHKDEYKKDEVFYDESHGGDEFEEHAHEQEKHAKEKGGTAKKMLLDSQYHEGHGQQEGVQDKGHSFQEASGHKKEAGEEAHSNKKSEYDKNEGVKEGQEYGHAEGGASGGGYADHDFF</sequence>
<name>A0AAN9TN48_9HEMI</name>
<feature type="compositionally biased region" description="Basic and acidic residues" evidence="1">
    <location>
        <begin position="321"/>
        <end position="357"/>
    </location>
</feature>
<protein>
    <submittedName>
        <fullName evidence="3">Uncharacterized protein</fullName>
    </submittedName>
</protein>
<feature type="compositionally biased region" description="Low complexity" evidence="1">
    <location>
        <begin position="155"/>
        <end position="170"/>
    </location>
</feature>
<evidence type="ECO:0000313" key="4">
    <source>
        <dbReference type="Proteomes" id="UP001367676"/>
    </source>
</evidence>
<keyword evidence="4" id="KW-1185">Reference proteome</keyword>
<feature type="compositionally biased region" description="Gly residues" evidence="1">
    <location>
        <begin position="422"/>
        <end position="431"/>
    </location>
</feature>
<evidence type="ECO:0000256" key="2">
    <source>
        <dbReference type="SAM" id="SignalP"/>
    </source>
</evidence>
<feature type="compositionally biased region" description="Basic residues" evidence="1">
    <location>
        <begin position="304"/>
        <end position="320"/>
    </location>
</feature>
<comment type="caution">
    <text evidence="3">The sequence shown here is derived from an EMBL/GenBank/DDBJ whole genome shotgun (WGS) entry which is preliminary data.</text>
</comment>
<feature type="compositionally biased region" description="Polar residues" evidence="1">
    <location>
        <begin position="105"/>
        <end position="115"/>
    </location>
</feature>
<dbReference type="EMBL" id="JBBCAQ010000036">
    <property type="protein sequence ID" value="KAK7576141.1"/>
    <property type="molecule type" value="Genomic_DNA"/>
</dbReference>
<feature type="compositionally biased region" description="Polar residues" evidence="1">
    <location>
        <begin position="184"/>
        <end position="194"/>
    </location>
</feature>
<dbReference type="Proteomes" id="UP001367676">
    <property type="component" value="Unassembled WGS sequence"/>
</dbReference>